<organism evidence="7 8">
    <name type="scientific">Clostridium butyricum</name>
    <dbReference type="NCBI Taxonomy" id="1492"/>
    <lineage>
        <taxon>Bacteria</taxon>
        <taxon>Bacillati</taxon>
        <taxon>Bacillota</taxon>
        <taxon>Clostridia</taxon>
        <taxon>Eubacteriales</taxon>
        <taxon>Clostridiaceae</taxon>
        <taxon>Clostridium</taxon>
    </lineage>
</organism>
<accession>A0A0A6Q2L7</accession>
<dbReference type="GO" id="GO:0015108">
    <property type="term" value="F:chloride transmembrane transporter activity"/>
    <property type="evidence" value="ECO:0007669"/>
    <property type="project" value="InterPro"/>
</dbReference>
<dbReference type="PANTHER" id="PTHR43427:SF12">
    <property type="entry name" value="CHLORIDE TRANSPORTER"/>
    <property type="match status" value="1"/>
</dbReference>
<dbReference type="SUPFAM" id="SSF81340">
    <property type="entry name" value="Clc chloride channel"/>
    <property type="match status" value="1"/>
</dbReference>
<feature type="transmembrane region" description="Helical" evidence="5">
    <location>
        <begin position="318"/>
        <end position="337"/>
    </location>
</feature>
<evidence type="ECO:0000256" key="2">
    <source>
        <dbReference type="ARBA" id="ARBA00022692"/>
    </source>
</evidence>
<feature type="transmembrane region" description="Helical" evidence="5">
    <location>
        <begin position="12"/>
        <end position="39"/>
    </location>
</feature>
<feature type="transmembrane region" description="Helical" evidence="5">
    <location>
        <begin position="253"/>
        <end position="271"/>
    </location>
</feature>
<feature type="transmembrane region" description="Helical" evidence="5">
    <location>
        <begin position="51"/>
        <end position="67"/>
    </location>
</feature>
<dbReference type="InterPro" id="IPR014743">
    <property type="entry name" value="Cl-channel_core"/>
</dbReference>
<evidence type="ECO:0000313" key="8">
    <source>
        <dbReference type="Proteomes" id="UP000238081"/>
    </source>
</evidence>
<evidence type="ECO:0000256" key="1">
    <source>
        <dbReference type="ARBA" id="ARBA00004141"/>
    </source>
</evidence>
<feature type="transmembrane region" description="Helical" evidence="5">
    <location>
        <begin position="292"/>
        <end position="312"/>
    </location>
</feature>
<dbReference type="Proteomes" id="UP000474042">
    <property type="component" value="Unassembled WGS sequence"/>
</dbReference>
<feature type="transmembrane region" description="Helical" evidence="5">
    <location>
        <begin position="344"/>
        <end position="364"/>
    </location>
</feature>
<reference evidence="6 9" key="2">
    <citation type="submission" date="2020-01" db="EMBL/GenBank/DDBJ databases">
        <title>Genome sequence of a 1,3-propanediol producer, Clostridium butyricum S3.</title>
        <authorList>
            <person name="Zhou J."/>
        </authorList>
    </citation>
    <scope>NUCLEOTIDE SEQUENCE [LARGE SCALE GENOMIC DNA]</scope>
    <source>
        <strain evidence="6 9">S3</strain>
    </source>
</reference>
<keyword evidence="4 5" id="KW-0472">Membrane</keyword>
<reference evidence="7 8" key="1">
    <citation type="submission" date="2016-01" db="EMBL/GenBank/DDBJ databases">
        <title>Characterization of the Clostridium difficile lineages that are prevalent in Hong Kong and China.</title>
        <authorList>
            <person name="Kwok J.S.-L."/>
            <person name="Lam W.-Y."/>
            <person name="Ip M."/>
            <person name="Chan T.-F."/>
            <person name="Hawkey P.M."/>
            <person name="Tsui S.K.-W."/>
        </authorList>
    </citation>
    <scope>NUCLEOTIDE SEQUENCE [LARGE SCALE GENOMIC DNA]</scope>
    <source>
        <strain evidence="7 8">300064</strain>
    </source>
</reference>
<proteinExistence type="predicted"/>
<dbReference type="RefSeq" id="WP_003406221.1">
    <property type="nucleotide sequence ID" value="NZ_JBBNPO010000002.1"/>
</dbReference>
<feature type="transmembrane region" description="Helical" evidence="5">
    <location>
        <begin position="142"/>
        <end position="167"/>
    </location>
</feature>
<dbReference type="Proteomes" id="UP000238081">
    <property type="component" value="Unassembled WGS sequence"/>
</dbReference>
<evidence type="ECO:0000256" key="4">
    <source>
        <dbReference type="ARBA" id="ARBA00023136"/>
    </source>
</evidence>
<evidence type="ECO:0000313" key="6">
    <source>
        <dbReference type="EMBL" id="NAS16990.1"/>
    </source>
</evidence>
<keyword evidence="2 5" id="KW-0812">Transmembrane</keyword>
<evidence type="ECO:0000256" key="3">
    <source>
        <dbReference type="ARBA" id="ARBA00022989"/>
    </source>
</evidence>
<comment type="caution">
    <text evidence="7">The sequence shown here is derived from an EMBL/GenBank/DDBJ whole genome shotgun (WGS) entry which is preliminary data.</text>
</comment>
<name>A0A0A6Q2L7_CLOBU</name>
<dbReference type="GO" id="GO:0016020">
    <property type="term" value="C:membrane"/>
    <property type="evidence" value="ECO:0007669"/>
    <property type="project" value="UniProtKB-SubCell"/>
</dbReference>
<protein>
    <submittedName>
        <fullName evidence="7">Voltage-gated chloride channel protein</fullName>
    </submittedName>
</protein>
<dbReference type="PRINTS" id="PR00762">
    <property type="entry name" value="CLCHANNEL"/>
</dbReference>
<gene>
    <name evidence="7" type="ORF">AWN73_01685</name>
    <name evidence="6" type="ORF">GND98_003640</name>
</gene>
<evidence type="ECO:0000256" key="5">
    <source>
        <dbReference type="SAM" id="Phobius"/>
    </source>
</evidence>
<dbReference type="Pfam" id="PF00654">
    <property type="entry name" value="Voltage_CLC"/>
    <property type="match status" value="1"/>
</dbReference>
<dbReference type="InterPro" id="IPR050368">
    <property type="entry name" value="ClC-type_chloride_channel"/>
</dbReference>
<evidence type="ECO:0000313" key="7">
    <source>
        <dbReference type="EMBL" id="PPV15827.1"/>
    </source>
</evidence>
<sequence length="406" mass="43776">MFKKIYNQYKDIIFMGIISVFIGIIVGIIDTCFGKVLIFITDFRNENPLKLIPFLSIAGVAIVYIYNKIGKNSIKGMTLVFESADKEDAVIPKRLIPLTILSTWITHLFGGSAGREGVAVQIGATVAHNIGRKIDIENSGRIFLITGMAAGFAGLFQTPIAAVFFALEVLVAGTLEYSALFTALIGAFSASTTSHLLGLEKFTFALKTNITIDLNFIIKLALIGIIFGVVGGLFAHVLGKMKKILGDLIKNPILKIFVIGIILSILLIVMHTGRYSGLGTNLISSSFNGSSIYNYDWILKFIFTIVTLAAGFQGGEVTPLFSIGASLGVFLGNLMGLPIELVAALGYACVFGGATNTFIAPIFIGAEVFGFEYVPLFFVACSLAYIFNGNKSIYSAQKISYIVEEL</sequence>
<dbReference type="PANTHER" id="PTHR43427">
    <property type="entry name" value="CHLORIDE CHANNEL PROTEIN CLC-E"/>
    <property type="match status" value="1"/>
</dbReference>
<dbReference type="Gene3D" id="1.10.3080.10">
    <property type="entry name" value="Clc chloride channel"/>
    <property type="match status" value="1"/>
</dbReference>
<feature type="transmembrane region" description="Helical" evidence="5">
    <location>
        <begin position="370"/>
        <end position="388"/>
    </location>
</feature>
<feature type="transmembrane region" description="Helical" evidence="5">
    <location>
        <begin position="220"/>
        <end position="238"/>
    </location>
</feature>
<keyword evidence="3 5" id="KW-1133">Transmembrane helix</keyword>
<comment type="subcellular location">
    <subcellularLocation>
        <location evidence="1">Membrane</location>
        <topology evidence="1">Multi-pass membrane protein</topology>
    </subcellularLocation>
</comment>
<evidence type="ECO:0000313" key="9">
    <source>
        <dbReference type="Proteomes" id="UP000474042"/>
    </source>
</evidence>
<dbReference type="InterPro" id="IPR001807">
    <property type="entry name" value="ClC"/>
</dbReference>
<dbReference type="EMBL" id="LRDH01000096">
    <property type="protein sequence ID" value="PPV15827.1"/>
    <property type="molecule type" value="Genomic_DNA"/>
</dbReference>
<feature type="transmembrane region" description="Helical" evidence="5">
    <location>
        <begin position="179"/>
        <end position="199"/>
    </location>
</feature>
<dbReference type="EMBL" id="WOFV02000006">
    <property type="protein sequence ID" value="NAS16990.1"/>
    <property type="molecule type" value="Genomic_DNA"/>
</dbReference>
<dbReference type="AlphaFoldDB" id="A0A0A6Q2L7"/>